<dbReference type="InterPro" id="IPR027417">
    <property type="entry name" value="P-loop_NTPase"/>
</dbReference>
<dbReference type="GO" id="GO:0016787">
    <property type="term" value="F:hydrolase activity"/>
    <property type="evidence" value="ECO:0007669"/>
    <property type="project" value="UniProtKB-KW"/>
</dbReference>
<dbReference type="EMBL" id="KZ678139">
    <property type="protein sequence ID" value="PSN64132.1"/>
    <property type="molecule type" value="Genomic_DNA"/>
</dbReference>
<feature type="coiled-coil region" evidence="1">
    <location>
        <begin position="255"/>
        <end position="282"/>
    </location>
</feature>
<dbReference type="Pfam" id="PF01926">
    <property type="entry name" value="MMR_HSR1"/>
    <property type="match status" value="1"/>
</dbReference>
<dbReference type="OrthoDB" id="8954335at2759"/>
<evidence type="ECO:0000313" key="4">
    <source>
        <dbReference type="Proteomes" id="UP000240883"/>
    </source>
</evidence>
<evidence type="ECO:0000313" key="3">
    <source>
        <dbReference type="EMBL" id="PSN64132.1"/>
    </source>
</evidence>
<dbReference type="CDD" id="cd00882">
    <property type="entry name" value="Ras_like_GTPase"/>
    <property type="match status" value="1"/>
</dbReference>
<gene>
    <name evidence="3" type="ORF">BS50DRAFT_623749</name>
</gene>
<dbReference type="Proteomes" id="UP000240883">
    <property type="component" value="Unassembled WGS sequence"/>
</dbReference>
<keyword evidence="4" id="KW-1185">Reference proteome</keyword>
<proteinExistence type="predicted"/>
<evidence type="ECO:0000259" key="2">
    <source>
        <dbReference type="Pfam" id="PF01926"/>
    </source>
</evidence>
<dbReference type="AlphaFoldDB" id="A0A2T2NFC3"/>
<organism evidence="3 4">
    <name type="scientific">Corynespora cassiicola Philippines</name>
    <dbReference type="NCBI Taxonomy" id="1448308"/>
    <lineage>
        <taxon>Eukaryota</taxon>
        <taxon>Fungi</taxon>
        <taxon>Dikarya</taxon>
        <taxon>Ascomycota</taxon>
        <taxon>Pezizomycotina</taxon>
        <taxon>Dothideomycetes</taxon>
        <taxon>Pleosporomycetidae</taxon>
        <taxon>Pleosporales</taxon>
        <taxon>Corynesporascaceae</taxon>
        <taxon>Corynespora</taxon>
    </lineage>
</organism>
<reference evidence="3 4" key="1">
    <citation type="journal article" date="2018" name="Front. Microbiol.">
        <title>Genome-Wide Analysis of Corynespora cassiicola Leaf Fall Disease Putative Effectors.</title>
        <authorList>
            <person name="Lopez D."/>
            <person name="Ribeiro S."/>
            <person name="Label P."/>
            <person name="Fumanal B."/>
            <person name="Venisse J.S."/>
            <person name="Kohler A."/>
            <person name="de Oliveira R.R."/>
            <person name="Labutti K."/>
            <person name="Lipzen A."/>
            <person name="Lail K."/>
            <person name="Bauer D."/>
            <person name="Ohm R.A."/>
            <person name="Barry K.W."/>
            <person name="Spatafora J."/>
            <person name="Grigoriev I.V."/>
            <person name="Martin F.M."/>
            <person name="Pujade-Renaud V."/>
        </authorList>
    </citation>
    <scope>NUCLEOTIDE SEQUENCE [LARGE SCALE GENOMIC DNA]</scope>
    <source>
        <strain evidence="3 4">Philippines</strain>
    </source>
</reference>
<keyword evidence="1" id="KW-0175">Coiled coil</keyword>
<dbReference type="GO" id="GO:0005525">
    <property type="term" value="F:GTP binding"/>
    <property type="evidence" value="ECO:0007669"/>
    <property type="project" value="InterPro"/>
</dbReference>
<evidence type="ECO:0000256" key="1">
    <source>
        <dbReference type="SAM" id="Coils"/>
    </source>
</evidence>
<accession>A0A2T2NFC3</accession>
<feature type="domain" description="G" evidence="2">
    <location>
        <begin position="9"/>
        <end position="71"/>
    </location>
</feature>
<dbReference type="InterPro" id="IPR006073">
    <property type="entry name" value="GTP-bd"/>
</dbReference>
<protein>
    <submittedName>
        <fullName evidence="3">P-loop containing nucleoside triphosphate hydrolase protein</fullName>
    </submittedName>
</protein>
<sequence>MSVDDYFIPIMGMTGAGKSTFVSLCTEKPAGFVGHGLFSCTSGMSIHTMKHEGHTVHLIDTPGFDDSRKSDGETLQELAFWLAAAHEMKIRLSGIIYLHRITDPRMQGSASRAMETFKCMCGKENYASIVVATTRWDDVAPDELDLAWNRQKELRERTWADVKEKGGKIRRLSMPKLHAIEIIDNMVKEGRRITLAFQIQLVEKSLPICGTDAGKILFDYFMNMREKFEEAMEKAISEFEVALGAQEEIDWGEMMINTRKQLASLEHDIERTRRKMTDFRGEWEEIIKRDECIIQEAYEANREQIQEHSTQLEDFRTIKAALHASSNVGICDEDSLDISDMVCPDYLLSHNAASEISEREIYLKGRIERLEAEGQGIMSRKRRGIETEYLTQNGLHTRRNTTIGVVGAALGAGQLIAAMACAVM</sequence>
<keyword evidence="3" id="KW-0378">Hydrolase</keyword>
<dbReference type="Gene3D" id="3.40.50.300">
    <property type="entry name" value="P-loop containing nucleotide triphosphate hydrolases"/>
    <property type="match status" value="1"/>
</dbReference>
<name>A0A2T2NFC3_CORCC</name>
<dbReference type="SUPFAM" id="SSF52540">
    <property type="entry name" value="P-loop containing nucleoside triphosphate hydrolases"/>
    <property type="match status" value="1"/>
</dbReference>